<accession>A0A9P6GH93</accession>
<dbReference type="InterPro" id="IPR002524">
    <property type="entry name" value="Cation_efflux"/>
</dbReference>
<feature type="region of interest" description="Disordered" evidence="8">
    <location>
        <begin position="457"/>
        <end position="493"/>
    </location>
</feature>
<reference evidence="10" key="1">
    <citation type="journal article" date="2020" name="Mol. Plant Microbe Interact.">
        <title>Genome Sequence of the Biocontrol Agent Coniothyrium minitans strain Conio (IMI 134523).</title>
        <authorList>
            <person name="Patel D."/>
            <person name="Shittu T.A."/>
            <person name="Baroncelli R."/>
            <person name="Muthumeenakshi S."/>
            <person name="Osborne T.H."/>
            <person name="Janganan T.K."/>
            <person name="Sreenivasaprasad S."/>
        </authorList>
    </citation>
    <scope>NUCLEOTIDE SEQUENCE</scope>
    <source>
        <strain evidence="10">Conio</strain>
    </source>
</reference>
<evidence type="ECO:0000256" key="6">
    <source>
        <dbReference type="ARBA" id="ARBA00023065"/>
    </source>
</evidence>
<comment type="caution">
    <text evidence="10">The sequence shown here is derived from an EMBL/GenBank/DDBJ whole genome shotgun (WGS) entry which is preliminary data.</text>
</comment>
<comment type="similarity">
    <text evidence="2">Belongs to the cation diffusion facilitator (CDF) transporter (TC 2.A.4) family. SLC30A subfamily.</text>
</comment>
<proteinExistence type="inferred from homology"/>
<dbReference type="GO" id="GO:0005739">
    <property type="term" value="C:mitochondrion"/>
    <property type="evidence" value="ECO:0007669"/>
    <property type="project" value="UniProtKB-ARBA"/>
</dbReference>
<keyword evidence="3" id="KW-0813">Transport</keyword>
<dbReference type="PANTHER" id="PTHR43840">
    <property type="entry name" value="MITOCHONDRIAL METAL TRANSPORTER 1-RELATED"/>
    <property type="match status" value="1"/>
</dbReference>
<feature type="compositionally biased region" description="Basic and acidic residues" evidence="8">
    <location>
        <begin position="468"/>
        <end position="493"/>
    </location>
</feature>
<feature type="domain" description="Cation efflux protein transmembrane" evidence="9">
    <location>
        <begin position="131"/>
        <end position="352"/>
    </location>
</feature>
<comment type="subcellular location">
    <subcellularLocation>
        <location evidence="1">Membrane</location>
        <topology evidence="1">Multi-pass membrane protein</topology>
    </subcellularLocation>
</comment>
<dbReference type="NCBIfam" id="TIGR01297">
    <property type="entry name" value="CDF"/>
    <property type="match status" value="1"/>
</dbReference>
<keyword evidence="11" id="KW-1185">Reference proteome</keyword>
<feature type="compositionally biased region" description="Low complexity" evidence="8">
    <location>
        <begin position="87"/>
        <end position="100"/>
    </location>
</feature>
<keyword evidence="6" id="KW-0406">Ion transport</keyword>
<dbReference type="AlphaFoldDB" id="A0A9P6GH93"/>
<evidence type="ECO:0000259" key="9">
    <source>
        <dbReference type="Pfam" id="PF01545"/>
    </source>
</evidence>
<evidence type="ECO:0000256" key="4">
    <source>
        <dbReference type="ARBA" id="ARBA00022692"/>
    </source>
</evidence>
<dbReference type="Pfam" id="PF01545">
    <property type="entry name" value="Cation_efflux"/>
    <property type="match status" value="1"/>
</dbReference>
<dbReference type="FunFam" id="3.30.70.1350:FF:000010">
    <property type="entry name" value="Cation efflux family protein, putative"/>
    <property type="match status" value="1"/>
</dbReference>
<evidence type="ECO:0000313" key="11">
    <source>
        <dbReference type="Proteomes" id="UP000756921"/>
    </source>
</evidence>
<evidence type="ECO:0000256" key="2">
    <source>
        <dbReference type="ARBA" id="ARBA00008873"/>
    </source>
</evidence>
<dbReference type="GO" id="GO:0016020">
    <property type="term" value="C:membrane"/>
    <property type="evidence" value="ECO:0007669"/>
    <property type="project" value="UniProtKB-SubCell"/>
</dbReference>
<dbReference type="Proteomes" id="UP000756921">
    <property type="component" value="Unassembled WGS sequence"/>
</dbReference>
<dbReference type="OrthoDB" id="435980at2759"/>
<dbReference type="GO" id="GO:0008324">
    <property type="term" value="F:monoatomic cation transmembrane transporter activity"/>
    <property type="evidence" value="ECO:0007669"/>
    <property type="project" value="InterPro"/>
</dbReference>
<dbReference type="InterPro" id="IPR058533">
    <property type="entry name" value="Cation_efflux_TM"/>
</dbReference>
<dbReference type="SUPFAM" id="SSF161111">
    <property type="entry name" value="Cation efflux protein transmembrane domain-like"/>
    <property type="match status" value="1"/>
</dbReference>
<dbReference type="PANTHER" id="PTHR43840:SF15">
    <property type="entry name" value="MITOCHONDRIAL METAL TRANSPORTER 1-RELATED"/>
    <property type="match status" value="1"/>
</dbReference>
<evidence type="ECO:0000256" key="5">
    <source>
        <dbReference type="ARBA" id="ARBA00022989"/>
    </source>
</evidence>
<dbReference type="Gene3D" id="1.20.1510.10">
    <property type="entry name" value="Cation efflux protein transmembrane domain"/>
    <property type="match status" value="1"/>
</dbReference>
<feature type="region of interest" description="Disordered" evidence="8">
    <location>
        <begin position="87"/>
        <end position="113"/>
    </location>
</feature>
<evidence type="ECO:0000256" key="7">
    <source>
        <dbReference type="ARBA" id="ARBA00023136"/>
    </source>
</evidence>
<evidence type="ECO:0000313" key="10">
    <source>
        <dbReference type="EMBL" id="KAF9735348.1"/>
    </source>
</evidence>
<protein>
    <submittedName>
        <fullName evidence="10">Cation efflux family protein</fullName>
    </submittedName>
</protein>
<organism evidence="10 11">
    <name type="scientific">Paraphaeosphaeria minitans</name>
    <dbReference type="NCBI Taxonomy" id="565426"/>
    <lineage>
        <taxon>Eukaryota</taxon>
        <taxon>Fungi</taxon>
        <taxon>Dikarya</taxon>
        <taxon>Ascomycota</taxon>
        <taxon>Pezizomycotina</taxon>
        <taxon>Dothideomycetes</taxon>
        <taxon>Pleosporomycetidae</taxon>
        <taxon>Pleosporales</taxon>
        <taxon>Massarineae</taxon>
        <taxon>Didymosphaeriaceae</taxon>
        <taxon>Paraphaeosphaeria</taxon>
    </lineage>
</organism>
<dbReference type="InterPro" id="IPR027469">
    <property type="entry name" value="Cation_efflux_TMD_sf"/>
</dbReference>
<dbReference type="FunFam" id="1.20.1510.10:FF:000013">
    <property type="entry name" value="Cation efflux family protein"/>
    <property type="match status" value="1"/>
</dbReference>
<dbReference type="InterPro" id="IPR050291">
    <property type="entry name" value="CDF_Transporter"/>
</dbReference>
<evidence type="ECO:0000256" key="1">
    <source>
        <dbReference type="ARBA" id="ARBA00004141"/>
    </source>
</evidence>
<keyword evidence="4" id="KW-0812">Transmembrane</keyword>
<evidence type="ECO:0000256" key="3">
    <source>
        <dbReference type="ARBA" id="ARBA00022448"/>
    </source>
</evidence>
<feature type="compositionally biased region" description="Basic residues" evidence="8">
    <location>
        <begin position="101"/>
        <end position="111"/>
    </location>
</feature>
<keyword evidence="5" id="KW-1133">Transmembrane helix</keyword>
<keyword evidence="7" id="KW-0472">Membrane</keyword>
<gene>
    <name evidence="10" type="ORF">PMIN01_06753</name>
</gene>
<name>A0A9P6GH93_9PLEO</name>
<dbReference type="GO" id="GO:0098771">
    <property type="term" value="P:inorganic ion homeostasis"/>
    <property type="evidence" value="ECO:0007669"/>
    <property type="project" value="UniProtKB-ARBA"/>
</dbReference>
<dbReference type="EMBL" id="WJXW01000006">
    <property type="protein sequence ID" value="KAF9735348.1"/>
    <property type="molecule type" value="Genomic_DNA"/>
</dbReference>
<dbReference type="GO" id="GO:0030003">
    <property type="term" value="P:intracellular monoatomic cation homeostasis"/>
    <property type="evidence" value="ECO:0007669"/>
    <property type="project" value="UniProtKB-ARBA"/>
</dbReference>
<evidence type="ECO:0000256" key="8">
    <source>
        <dbReference type="SAM" id="MobiDB-lite"/>
    </source>
</evidence>
<sequence length="493" mass="53614">MFLHHRRNGLPGISQLRRVCVSGPPFTFQHPSSAGAAPTHTLRWGPPIARQLRVLRTQTAQDIPYNTKTALNWSSIAHRRQHISPATASTMSATQTQTRSHGGHSHHHHHHDNTYLVSKNKNDAGVRITRIGLYVNLGMAVGKGVGGYVFHSQGKYRALIADAIHSLTDLVSDIMTLATVSWSLKPPSERFPSGYGKIESLGSLGVSGILLGGGMMMGWAALIALAQQFFPDAAHFAAEWGLLPHSHGHSHGAGSLGPNINAAWLAGGSILIKEWLYRATLKIANERKSSVLASNAYHHRVDSLTAFVALLMIFGSNMLNNASWLDPVGGLVISFMVIQAGVGNTRDALFELADVGIEKEMSDKVRKAATNALADINTGPSSDVNLRHVQGVKSGQNYLMDVELGVPGTYSVEQTRGIENLVRERVGAKVRGVKKVRVRFVSNTANQPDFLDEFINLGDGANLSPESESDHEHDHEHEHGHEHKENGSVKKRK</sequence>